<evidence type="ECO:0000313" key="3">
    <source>
        <dbReference type="Proteomes" id="UP000606490"/>
    </source>
</evidence>
<organism evidence="2 3">
    <name type="scientific">Belnapia mucosa</name>
    <dbReference type="NCBI Taxonomy" id="2804532"/>
    <lineage>
        <taxon>Bacteria</taxon>
        <taxon>Pseudomonadati</taxon>
        <taxon>Pseudomonadota</taxon>
        <taxon>Alphaproteobacteria</taxon>
        <taxon>Acetobacterales</taxon>
        <taxon>Roseomonadaceae</taxon>
        <taxon>Belnapia</taxon>
    </lineage>
</organism>
<feature type="signal peptide" evidence="1">
    <location>
        <begin position="1"/>
        <end position="28"/>
    </location>
</feature>
<evidence type="ECO:0000313" key="2">
    <source>
        <dbReference type="EMBL" id="MBL6459139.1"/>
    </source>
</evidence>
<proteinExistence type="predicted"/>
<evidence type="ECO:0000256" key="1">
    <source>
        <dbReference type="SAM" id="SignalP"/>
    </source>
</evidence>
<accession>A0ABS1VEI6</accession>
<reference evidence="2 3" key="1">
    <citation type="submission" date="2021-01" db="EMBL/GenBank/DDBJ databases">
        <title>Belnapia mucosa sp. nov. and Belnapia arida sp. nov., isolated from the Tabernas Desert (Almeria, Spain).</title>
        <authorList>
            <person name="Molina-Menor E."/>
            <person name="Vidal-Verdu A."/>
            <person name="Calonge A."/>
            <person name="Satari L."/>
            <person name="Pereto Magraner J."/>
            <person name="Porcar Miralles M."/>
        </authorList>
    </citation>
    <scope>NUCLEOTIDE SEQUENCE [LARGE SCALE GENOMIC DNA]</scope>
    <source>
        <strain evidence="2 3">T6</strain>
    </source>
</reference>
<dbReference type="RefSeq" id="WP_202828872.1">
    <property type="nucleotide sequence ID" value="NZ_JAEUXJ010000027.1"/>
</dbReference>
<dbReference type="Proteomes" id="UP000606490">
    <property type="component" value="Unassembled WGS sequence"/>
</dbReference>
<comment type="caution">
    <text evidence="2">The sequence shown here is derived from an EMBL/GenBank/DDBJ whole genome shotgun (WGS) entry which is preliminary data.</text>
</comment>
<evidence type="ECO:0008006" key="4">
    <source>
        <dbReference type="Google" id="ProtNLM"/>
    </source>
</evidence>
<gene>
    <name evidence="2" type="ORF">JMJ55_27840</name>
</gene>
<feature type="chain" id="PRO_5045560135" description="Outer membrane protein beta-barrel domain-containing protein" evidence="1">
    <location>
        <begin position="29"/>
        <end position="288"/>
    </location>
</feature>
<protein>
    <recommendedName>
        <fullName evidence="4">Outer membrane protein beta-barrel domain-containing protein</fullName>
    </recommendedName>
</protein>
<keyword evidence="1" id="KW-0732">Signal</keyword>
<sequence>MARTLRRVRSWPIGAALVLAVGSAGDLAAQTVPSAEPGWSFAVTPYVWAPSINGNLRYSIPRSTGGASGANVGMDATNLLEALNFAAMVAAEARHGRFSVLTDFIYLDLGNSSSAVRSVDFVQVGRNPVSTTLNAGTESSVRGSLWTLGGAYTLAAGGWGHVDAFAGLRWFSLETRTDVRLAADVAGPGGGRSFARTGRLARDADLFDGLVGVRGRFELGGGFHLPYAFDIGGGSSRLTWQAAGGIGYQAGWADVTLGYRHLHYDQGGNRLVQDFSFGGPYLALSFRF</sequence>
<name>A0ABS1VEI6_9PROT</name>
<dbReference type="EMBL" id="JAEUXJ010000027">
    <property type="protein sequence ID" value="MBL6459139.1"/>
    <property type="molecule type" value="Genomic_DNA"/>
</dbReference>
<keyword evidence="3" id="KW-1185">Reference proteome</keyword>